<name>A0ABP7SNY2_9BURK</name>
<proteinExistence type="predicted"/>
<sequence length="340" mass="36658">MAKSHILIISPGLAKANNGNWQTAARWSRFLREKYQVTCVAPVAGLADTFRPDAIIALHARRSAIALAELSQRFPMMPSILLLTGTDLYRDINTDDDAAHSLALATRLVVLQAAGIAELPDAYRSKTCVIHQSARSLTPDPARRGFHVIMIGHLRAEKDPATFLHACALLQQEPITFTHIGGALEPGLAALAERTARSTAGHYRWIGNQPHAATRQRLKRSHLMVISSIMEGGANVIIEAITSGVAVIASDISGNIGMLGDDYLGYFPVGDAAALAALIGRTARDPAFLARLQQQCDARRALFTPERERAAVLQLVDNCLQISGSAPRRPPPNHLSQGSP</sequence>
<dbReference type="PANTHER" id="PTHR12526">
    <property type="entry name" value="GLYCOSYLTRANSFERASE"/>
    <property type="match status" value="1"/>
</dbReference>
<feature type="domain" description="Glycosyl transferase family 1" evidence="1">
    <location>
        <begin position="148"/>
        <end position="294"/>
    </location>
</feature>
<organism evidence="2 3">
    <name type="scientific">Actimicrobium antarcticum</name>
    <dbReference type="NCBI Taxonomy" id="1051899"/>
    <lineage>
        <taxon>Bacteria</taxon>
        <taxon>Pseudomonadati</taxon>
        <taxon>Pseudomonadota</taxon>
        <taxon>Betaproteobacteria</taxon>
        <taxon>Burkholderiales</taxon>
        <taxon>Oxalobacteraceae</taxon>
        <taxon>Actimicrobium</taxon>
    </lineage>
</organism>
<dbReference type="Gene3D" id="3.40.50.2000">
    <property type="entry name" value="Glycogen Phosphorylase B"/>
    <property type="match status" value="1"/>
</dbReference>
<evidence type="ECO:0000313" key="2">
    <source>
        <dbReference type="EMBL" id="GAA4014412.1"/>
    </source>
</evidence>
<dbReference type="RefSeq" id="WP_344761743.1">
    <property type="nucleotide sequence ID" value="NZ_BAAAZE010000005.1"/>
</dbReference>
<accession>A0ABP7SNY2</accession>
<dbReference type="EMBL" id="BAAAZE010000005">
    <property type="protein sequence ID" value="GAA4014412.1"/>
    <property type="molecule type" value="Genomic_DNA"/>
</dbReference>
<evidence type="ECO:0000259" key="1">
    <source>
        <dbReference type="Pfam" id="PF00534"/>
    </source>
</evidence>
<dbReference type="SUPFAM" id="SSF53756">
    <property type="entry name" value="UDP-Glycosyltransferase/glycogen phosphorylase"/>
    <property type="match status" value="1"/>
</dbReference>
<comment type="caution">
    <text evidence="2">The sequence shown here is derived from an EMBL/GenBank/DDBJ whole genome shotgun (WGS) entry which is preliminary data.</text>
</comment>
<dbReference type="InterPro" id="IPR001296">
    <property type="entry name" value="Glyco_trans_1"/>
</dbReference>
<protein>
    <recommendedName>
        <fullName evidence="1">Glycosyl transferase family 1 domain-containing protein</fullName>
    </recommendedName>
</protein>
<dbReference type="Proteomes" id="UP001501353">
    <property type="component" value="Unassembled WGS sequence"/>
</dbReference>
<evidence type="ECO:0000313" key="3">
    <source>
        <dbReference type="Proteomes" id="UP001501353"/>
    </source>
</evidence>
<dbReference type="CDD" id="cd03801">
    <property type="entry name" value="GT4_PimA-like"/>
    <property type="match status" value="1"/>
</dbReference>
<dbReference type="InterPro" id="IPR027627">
    <property type="entry name" value="Glycosyltransferase_put"/>
</dbReference>
<reference evidence="3" key="1">
    <citation type="journal article" date="2019" name="Int. J. Syst. Evol. Microbiol.">
        <title>The Global Catalogue of Microorganisms (GCM) 10K type strain sequencing project: providing services to taxonomists for standard genome sequencing and annotation.</title>
        <authorList>
            <consortium name="The Broad Institute Genomics Platform"/>
            <consortium name="The Broad Institute Genome Sequencing Center for Infectious Disease"/>
            <person name="Wu L."/>
            <person name="Ma J."/>
        </authorList>
    </citation>
    <scope>NUCLEOTIDE SEQUENCE [LARGE SCALE GENOMIC DNA]</scope>
    <source>
        <strain evidence="3">JCM 16673</strain>
    </source>
</reference>
<dbReference type="NCBIfam" id="TIGR04348">
    <property type="entry name" value="selenoneine biosynthesis selenosugar synthase SenB"/>
    <property type="match status" value="1"/>
</dbReference>
<keyword evidence="3" id="KW-1185">Reference proteome</keyword>
<dbReference type="PANTHER" id="PTHR12526:SF638">
    <property type="entry name" value="SPORE COAT PROTEIN SA"/>
    <property type="match status" value="1"/>
</dbReference>
<dbReference type="Pfam" id="PF00534">
    <property type="entry name" value="Glycos_transf_1"/>
    <property type="match status" value="1"/>
</dbReference>
<gene>
    <name evidence="2" type="ORF">GCM10022212_05980</name>
</gene>